<dbReference type="InterPro" id="IPR016035">
    <property type="entry name" value="Acyl_Trfase/lysoPLipase"/>
</dbReference>
<dbReference type="Pfam" id="PF19143">
    <property type="entry name" value="Omp85_2"/>
    <property type="match status" value="1"/>
</dbReference>
<feature type="active site" description="Proton acceptor" evidence="4">
    <location>
        <position position="208"/>
    </location>
</feature>
<evidence type="ECO:0000256" key="4">
    <source>
        <dbReference type="PROSITE-ProRule" id="PRU01161"/>
    </source>
</evidence>
<dbReference type="Gene3D" id="2.40.160.50">
    <property type="entry name" value="membrane protein fhac: a member of the omp85/tpsb transporter family"/>
    <property type="match status" value="1"/>
</dbReference>
<dbReference type="PROSITE" id="PS51635">
    <property type="entry name" value="PNPLA"/>
    <property type="match status" value="1"/>
</dbReference>
<reference evidence="7" key="1">
    <citation type="submission" date="2021-03" db="EMBL/GenBank/DDBJ databases">
        <title>Genome of Cognatishimia sp. F0-27.</title>
        <authorList>
            <person name="Ping X."/>
        </authorList>
    </citation>
    <scope>NUCLEOTIDE SEQUENCE [LARGE SCALE GENOMIC DNA]</scope>
    <source>
        <strain evidence="7">E313</strain>
    </source>
</reference>
<dbReference type="EMBL" id="JAFMPT010000019">
    <property type="protein sequence ID" value="MCC1485313.1"/>
    <property type="molecule type" value="Genomic_DNA"/>
</dbReference>
<organism evidence="6 7">
    <name type="scientific">Winogradskyella immobilis</name>
    <dbReference type="NCBI Taxonomy" id="2816852"/>
    <lineage>
        <taxon>Bacteria</taxon>
        <taxon>Pseudomonadati</taxon>
        <taxon>Bacteroidota</taxon>
        <taxon>Flavobacteriia</taxon>
        <taxon>Flavobacteriales</taxon>
        <taxon>Flavobacteriaceae</taxon>
        <taxon>Winogradskyella</taxon>
    </lineage>
</organism>
<protein>
    <submittedName>
        <fullName evidence="6">Patatin-like phospholipase family protein</fullName>
    </submittedName>
</protein>
<feature type="domain" description="PNPLA" evidence="5">
    <location>
        <begin position="31"/>
        <end position="221"/>
    </location>
</feature>
<keyword evidence="2 4" id="KW-0442">Lipid degradation</keyword>
<reference evidence="7" key="2">
    <citation type="submission" date="2023-07" db="EMBL/GenBank/DDBJ databases">
        <title>Genome of Winogradskyella sp. E313.</title>
        <authorList>
            <person name="Zhou Y."/>
        </authorList>
    </citation>
    <scope>NUCLEOTIDE SEQUENCE [LARGE SCALE GENOMIC DNA]</scope>
    <source>
        <strain evidence="7">E313</strain>
    </source>
</reference>
<dbReference type="Proteomes" id="UP000778797">
    <property type="component" value="Unassembled WGS sequence"/>
</dbReference>
<evidence type="ECO:0000313" key="6">
    <source>
        <dbReference type="EMBL" id="MCC1485313.1"/>
    </source>
</evidence>
<keyword evidence="7" id="KW-1185">Reference proteome</keyword>
<dbReference type="RefSeq" id="WP_227477805.1">
    <property type="nucleotide sequence ID" value="NZ_JAFMPT010000019.1"/>
</dbReference>
<dbReference type="InterPro" id="IPR050301">
    <property type="entry name" value="NTE"/>
</dbReference>
<dbReference type="SUPFAM" id="SSF52151">
    <property type="entry name" value="FabD/lysophospholipase-like"/>
    <property type="match status" value="1"/>
</dbReference>
<evidence type="ECO:0000256" key="3">
    <source>
        <dbReference type="ARBA" id="ARBA00023098"/>
    </source>
</evidence>
<dbReference type="PANTHER" id="PTHR14226:SF76">
    <property type="entry name" value="NTE FAMILY PROTEIN RSSA"/>
    <property type="match status" value="1"/>
</dbReference>
<dbReference type="Gene3D" id="3.40.1090.10">
    <property type="entry name" value="Cytosolic phospholipase A2 catalytic domain"/>
    <property type="match status" value="2"/>
</dbReference>
<dbReference type="Gene3D" id="3.10.20.310">
    <property type="entry name" value="membrane protein fhac"/>
    <property type="match status" value="1"/>
</dbReference>
<sequence>MKTLSLIIILFVFGTLNAQRETLNQEPKVGLVLSGGGAKGFAHIGTLKVIDSLGIKVDYVAGTSMGAIIGSLYASGYSGKQLDSLFKIVDFDTLINDKFERKSKSLFERKNSEKYALGLPFDNFKIQLPSGLSRGQKVYNMLYKLMLPVNHITNFEDLPIPFFCIATNIETGQPVILDQGNLAHAVAASGAFPSLFQPVNIGDHIYIDGGVTNNYPIEELKAKGVDVIIGVDVQDDLKDREALKSAPDILVQINNFRTIEAMKSKRQMTDIYIKPDITNFTVISFGEGKDIIKNGEAAAYQQLNALVDLKQKQKGFYKRPKTKMPDSVRLNSIKLKGNKRYTRSYILGKLKLRGNEKVSFKTIEKGIDNLVATNNFETFRYQLIKNETGNTYDLVADINESEAQTFLKVGAHYDDLYNSGALLNVSRKRLLFKNDIASFDVVLGDNFRYDFDYFIDKGFYISIGVKSRFNQFDRRIDADLLLDEDDPLILAGLNRVDIEYQDQTNQIYLQTLLAKEFALSLGAEHKRLKIASETLIGPEEDEDLIFENTDYLSLFGNLKIDTYDNRYFPKNGFFFNGDVHFYIGASGFNQEFDNYSIAKADIGYAFSLNEKIAFNIETFGGFQLGDRSTNSLNFTLGGYGNNFVNNISSFYGYDYLSLIGNSFVKANFNMDYEIVKKHHIMLSANYANIEDNIFDTTEWFSEPDFSGYALGYSIETFLGPLEGKFTWSPETGDSFWYFNVGFWF</sequence>
<dbReference type="CDD" id="cd07205">
    <property type="entry name" value="Pat_PNPLA6_PNPLA7_NTE1_like"/>
    <property type="match status" value="1"/>
</dbReference>
<comment type="caution">
    <text evidence="6">The sequence shown here is derived from an EMBL/GenBank/DDBJ whole genome shotgun (WGS) entry which is preliminary data.</text>
</comment>
<evidence type="ECO:0000256" key="2">
    <source>
        <dbReference type="ARBA" id="ARBA00022963"/>
    </source>
</evidence>
<keyword evidence="3 4" id="KW-0443">Lipid metabolism</keyword>
<evidence type="ECO:0000313" key="7">
    <source>
        <dbReference type="Proteomes" id="UP000778797"/>
    </source>
</evidence>
<dbReference type="InterPro" id="IPR043864">
    <property type="entry name" value="Omp85-like_dom"/>
</dbReference>
<dbReference type="InterPro" id="IPR002641">
    <property type="entry name" value="PNPLA_dom"/>
</dbReference>
<feature type="active site" description="Nucleophile" evidence="4">
    <location>
        <position position="64"/>
    </location>
</feature>
<feature type="short sequence motif" description="GXSXG" evidence="4">
    <location>
        <begin position="62"/>
        <end position="66"/>
    </location>
</feature>
<keyword evidence="1 4" id="KW-0378">Hydrolase</keyword>
<evidence type="ECO:0000259" key="5">
    <source>
        <dbReference type="PROSITE" id="PS51635"/>
    </source>
</evidence>
<feature type="short sequence motif" description="GXGXXG" evidence="4">
    <location>
        <begin position="35"/>
        <end position="40"/>
    </location>
</feature>
<name>A0ABS8EQ08_9FLAO</name>
<evidence type="ECO:0000256" key="1">
    <source>
        <dbReference type="ARBA" id="ARBA00022801"/>
    </source>
</evidence>
<feature type="short sequence motif" description="DGA/G" evidence="4">
    <location>
        <begin position="208"/>
        <end position="210"/>
    </location>
</feature>
<proteinExistence type="predicted"/>
<gene>
    <name evidence="6" type="ORF">J1C55_11980</name>
</gene>
<accession>A0ABS8EQ08</accession>
<dbReference type="PANTHER" id="PTHR14226">
    <property type="entry name" value="NEUROPATHY TARGET ESTERASE/SWISS CHEESE D.MELANOGASTER"/>
    <property type="match status" value="1"/>
</dbReference>
<dbReference type="Pfam" id="PF01734">
    <property type="entry name" value="Patatin"/>
    <property type="match status" value="1"/>
</dbReference>